<evidence type="ECO:0000313" key="2">
    <source>
        <dbReference type="Proteomes" id="UP000008854"/>
    </source>
</evidence>
<dbReference type="Pfam" id="PF15364">
    <property type="entry name" value="PAXIP1_C"/>
    <property type="match status" value="1"/>
</dbReference>
<dbReference type="CTD" id="8347824"/>
<organism evidence="2 3">
    <name type="scientific">Schistosoma mansoni</name>
    <name type="common">Blood fluke</name>
    <dbReference type="NCBI Taxonomy" id="6183"/>
    <lineage>
        <taxon>Eukaryota</taxon>
        <taxon>Metazoa</taxon>
        <taxon>Spiralia</taxon>
        <taxon>Lophotrochozoa</taxon>
        <taxon>Platyhelminthes</taxon>
        <taxon>Trematoda</taxon>
        <taxon>Digenea</taxon>
        <taxon>Strigeidida</taxon>
        <taxon>Schistosomatoidea</taxon>
        <taxon>Schistosomatidae</taxon>
        <taxon>Schistosoma</taxon>
    </lineage>
</organism>
<sequence>MSGSNFRLLDDDTQFMDKYPNGLSLVDLLPFYDSISKNEPLKLEWVCPGKIDPNVQRETTKIRTETNDNPVPKVSESLTSIVKLKEFDFDESPNQPSIPSVPLGAAAQNANLPLRRLAGTSRHPPRQPRVASMDKILNDFFKTRKEPSSPAVVTEIPTSSITAHCIPSSGISQATNISNDTNKSNNNNNSEQDKREALAVELAKASVSPQVYNHPDNIPSDFTPHDNSNVRITSSDQVSAPVVNICDERIMECHKLEGTDLYVNNANSSDYSAINVSDISVTSVSVNNMFQSENETPH</sequence>
<proteinExistence type="predicted"/>
<dbReference type="AlphaFoldDB" id="G4VFK8"/>
<dbReference type="KEGG" id="smm:Smp_030020"/>
<reference evidence="3" key="2">
    <citation type="submission" date="2018-12" db="UniProtKB">
        <authorList>
            <consortium name="WormBaseParasite"/>
        </authorList>
    </citation>
    <scope>IDENTIFICATION</scope>
    <source>
        <strain evidence="3">Puerto Rican</strain>
    </source>
</reference>
<feature type="region of interest" description="Disordered" evidence="1">
    <location>
        <begin position="172"/>
        <end position="196"/>
    </location>
</feature>
<dbReference type="PhylomeDB" id="G4VFK8"/>
<feature type="compositionally biased region" description="Low complexity" evidence="1">
    <location>
        <begin position="176"/>
        <end position="190"/>
    </location>
</feature>
<reference evidence="2" key="1">
    <citation type="journal article" date="2012" name="PLoS Negl. Trop. Dis.">
        <title>A systematically improved high quality genome and transcriptome of the human blood fluke Schistosoma mansoni.</title>
        <authorList>
            <person name="Protasio A.V."/>
            <person name="Tsai I.J."/>
            <person name="Babbage A."/>
            <person name="Nichol S."/>
            <person name="Hunt M."/>
            <person name="Aslett M.A."/>
            <person name="De Silva N."/>
            <person name="Velarde G.S."/>
            <person name="Anderson T.J."/>
            <person name="Clark R.C."/>
            <person name="Davidson C."/>
            <person name="Dillon G.P."/>
            <person name="Holroyd N.E."/>
            <person name="LoVerde P.T."/>
            <person name="Lloyd C."/>
            <person name="McQuillan J."/>
            <person name="Oliveira G."/>
            <person name="Otto T.D."/>
            <person name="Parker-Manuel S.J."/>
            <person name="Quail M.A."/>
            <person name="Wilson R.A."/>
            <person name="Zerlotini A."/>
            <person name="Dunne D.W."/>
            <person name="Berriman M."/>
        </authorList>
    </citation>
    <scope>NUCLEOTIDE SEQUENCE [LARGE SCALE GENOMIC DNA]</scope>
    <source>
        <strain evidence="2">Puerto Rican</strain>
    </source>
</reference>
<evidence type="ECO:0000256" key="1">
    <source>
        <dbReference type="SAM" id="MobiDB-lite"/>
    </source>
</evidence>
<dbReference type="GeneID" id="8347824"/>
<accession>G4VFK8</accession>
<dbReference type="InterPro" id="IPR028213">
    <property type="entry name" value="PA1"/>
</dbReference>
<evidence type="ECO:0000313" key="3">
    <source>
        <dbReference type="WBParaSite" id="Smp_030020.1"/>
    </source>
</evidence>
<keyword evidence="2" id="KW-1185">Reference proteome</keyword>
<dbReference type="WBParaSite" id="Smp_030020.1">
    <property type="protein sequence ID" value="Smp_030020.1"/>
    <property type="gene ID" value="Smp_030020"/>
</dbReference>
<dbReference type="HOGENOM" id="CLU_934811_0_0_1"/>
<dbReference type="OrthoDB" id="10067843at2759"/>
<protein>
    <submittedName>
        <fullName evidence="3">FH2 domain-containing protein</fullName>
    </submittedName>
</protein>
<dbReference type="RefSeq" id="XP_018651325.1">
    <property type="nucleotide sequence ID" value="XM_018799547.1"/>
</dbReference>
<dbReference type="InParanoid" id="G4VFK8"/>
<name>G4VFK8_SCHMA</name>
<dbReference type="Proteomes" id="UP000008854">
    <property type="component" value="Unassembled WGS sequence"/>
</dbReference>